<accession>A0ABV9P6N5</accession>
<evidence type="ECO:0008006" key="3">
    <source>
        <dbReference type="Google" id="ProtNLM"/>
    </source>
</evidence>
<evidence type="ECO:0000313" key="1">
    <source>
        <dbReference type="EMBL" id="MFC4739589.1"/>
    </source>
</evidence>
<dbReference type="RefSeq" id="WP_379739321.1">
    <property type="nucleotide sequence ID" value="NZ_JBHSGW010000004.1"/>
</dbReference>
<proteinExistence type="predicted"/>
<gene>
    <name evidence="1" type="ORF">ACFO3U_06240</name>
</gene>
<dbReference type="EMBL" id="JBHSGW010000004">
    <property type="protein sequence ID" value="MFC4739589.1"/>
    <property type="molecule type" value="Genomic_DNA"/>
</dbReference>
<reference evidence="2" key="1">
    <citation type="journal article" date="2019" name="Int. J. Syst. Evol. Microbiol.">
        <title>The Global Catalogue of Microorganisms (GCM) 10K type strain sequencing project: providing services to taxonomists for standard genome sequencing and annotation.</title>
        <authorList>
            <consortium name="The Broad Institute Genomics Platform"/>
            <consortium name="The Broad Institute Genome Sequencing Center for Infectious Disease"/>
            <person name="Wu L."/>
            <person name="Ma J."/>
        </authorList>
    </citation>
    <scope>NUCLEOTIDE SEQUENCE [LARGE SCALE GENOMIC DNA]</scope>
    <source>
        <strain evidence="2">CCUG 50349</strain>
    </source>
</reference>
<comment type="caution">
    <text evidence="1">The sequence shown here is derived from an EMBL/GenBank/DDBJ whole genome shotgun (WGS) entry which is preliminary data.</text>
</comment>
<organism evidence="1 2">
    <name type="scientific">Flavobacterium ponti</name>
    <dbReference type="NCBI Taxonomy" id="665133"/>
    <lineage>
        <taxon>Bacteria</taxon>
        <taxon>Pseudomonadati</taxon>
        <taxon>Bacteroidota</taxon>
        <taxon>Flavobacteriia</taxon>
        <taxon>Flavobacteriales</taxon>
        <taxon>Flavobacteriaceae</taxon>
        <taxon>Flavobacterium</taxon>
    </lineage>
</organism>
<protein>
    <recommendedName>
        <fullName evidence="3">Outer membrane lipoprotein carrier protein LolA</fullName>
    </recommendedName>
</protein>
<sequence length="204" mass="24534">MRVVQLLLFFIITFNSNSQTIDEFEKILIEKFPNKDTINEEDWVYYKDESSITEIELEIYVDKKINTYLVKMYTMVCFNFEEIDCVFTFDKEKNEIEFVPEIWYSGLKKDFYNNLIGYDLKSNNRIFEFIKGFEKLLKINNSELDLKIENIYFENGRTTFYLVENANNKKEKSIRNIIVLNHPKEKLSSLNILNPANNHFYKIE</sequence>
<dbReference type="Proteomes" id="UP001595885">
    <property type="component" value="Unassembled WGS sequence"/>
</dbReference>
<keyword evidence="2" id="KW-1185">Reference proteome</keyword>
<evidence type="ECO:0000313" key="2">
    <source>
        <dbReference type="Proteomes" id="UP001595885"/>
    </source>
</evidence>
<name>A0ABV9P6N5_9FLAO</name>